<feature type="compositionally biased region" description="Acidic residues" evidence="1">
    <location>
        <begin position="439"/>
        <end position="454"/>
    </location>
</feature>
<feature type="region of interest" description="Disordered" evidence="1">
    <location>
        <begin position="399"/>
        <end position="552"/>
    </location>
</feature>
<sequence>MPKPKPCDICDVTTTSDMFKLLTLRECRKLEESYRDAPDDPEIEGTFICHPCSTPHHDPAGSGLTHLHPFDVDCCLCGFNQQSRSSSSERPGQPNDARSDAVKSGKKIPHAFHKIERWKWNEDGDGGEEWGGPDGEPPGKQLWCHTLCGYGVRTATGAVWGADVFGTQQEDPFDHFQLLKSDPFKIPKNLPPDEKEKREDDLQWHHEVMNTVNDFRNGTVEISQRCAHCSSRDKQYNRIVVQCNAGDHHEHNLLRKFHKDCHEPCTAFTHIGCAKYRSNKLTNKKGQTVAIKSDSSYELYPRCTFFFPGVNDLVETYLKARAHPDIEIRSRTKVSKELGIKWKEEWKKDEDVSSDKPLLIDDLKKILKRMIKEAVDAPVDEIFAIYCKKHAFEICSNMASGNKPGTEVEEPPESPVRKPRSSSTTSGPPTPRAAPQSQSEEEYEFEDEDEDEDDKDKKYVEEVEAANGDDEPSSTTSTSTTTTTTSSKSKKKKKRLRVENEVEGNGNGNGEAAGAKKTRLEEVEQVEVDHVVKRSGGQKQQQHSLQEPFSPDELKKIANELKSASASRVVELMKELATKR</sequence>
<dbReference type="Proteomes" id="UP001162640">
    <property type="component" value="Unassembled WGS sequence"/>
</dbReference>
<evidence type="ECO:0000256" key="1">
    <source>
        <dbReference type="SAM" id="MobiDB-lite"/>
    </source>
</evidence>
<dbReference type="EMBL" id="BLQM01000104">
    <property type="protein sequence ID" value="GMH64002.1"/>
    <property type="molecule type" value="Genomic_DNA"/>
</dbReference>
<name>A0A9W7A161_9STRA</name>
<feature type="compositionally biased region" description="Polar residues" evidence="1">
    <location>
        <begin position="537"/>
        <end position="547"/>
    </location>
</feature>
<feature type="compositionally biased region" description="Basic and acidic residues" evidence="1">
    <location>
        <begin position="518"/>
        <end position="532"/>
    </location>
</feature>
<accession>A0A9W7A161</accession>
<feature type="region of interest" description="Disordered" evidence="1">
    <location>
        <begin position="84"/>
        <end position="106"/>
    </location>
</feature>
<comment type="caution">
    <text evidence="2">The sequence shown here is derived from an EMBL/GenBank/DDBJ whole genome shotgun (WGS) entry which is preliminary data.</text>
</comment>
<feature type="compositionally biased region" description="Low complexity" evidence="1">
    <location>
        <begin position="473"/>
        <end position="487"/>
    </location>
</feature>
<protein>
    <submittedName>
        <fullName evidence="2">Uncharacterized protein</fullName>
    </submittedName>
</protein>
<proteinExistence type="predicted"/>
<organism evidence="2 3">
    <name type="scientific">Triparma laevis f. inornata</name>
    <dbReference type="NCBI Taxonomy" id="1714386"/>
    <lineage>
        <taxon>Eukaryota</taxon>
        <taxon>Sar</taxon>
        <taxon>Stramenopiles</taxon>
        <taxon>Ochrophyta</taxon>
        <taxon>Bolidophyceae</taxon>
        <taxon>Parmales</taxon>
        <taxon>Triparmaceae</taxon>
        <taxon>Triparma</taxon>
    </lineage>
</organism>
<dbReference type="AlphaFoldDB" id="A0A9W7A161"/>
<reference evidence="3" key="1">
    <citation type="journal article" date="2023" name="Commun. Biol.">
        <title>Genome analysis of Parmales, the sister group of diatoms, reveals the evolutionary specialization of diatoms from phago-mixotrophs to photoautotrophs.</title>
        <authorList>
            <person name="Ban H."/>
            <person name="Sato S."/>
            <person name="Yoshikawa S."/>
            <person name="Yamada K."/>
            <person name="Nakamura Y."/>
            <person name="Ichinomiya M."/>
            <person name="Sato N."/>
            <person name="Blanc-Mathieu R."/>
            <person name="Endo H."/>
            <person name="Kuwata A."/>
            <person name="Ogata H."/>
        </authorList>
    </citation>
    <scope>NUCLEOTIDE SEQUENCE [LARGE SCALE GENOMIC DNA]</scope>
</reference>
<feature type="compositionally biased region" description="Acidic residues" evidence="1">
    <location>
        <begin position="462"/>
        <end position="472"/>
    </location>
</feature>
<gene>
    <name evidence="2" type="ORF">TL16_g03860</name>
</gene>
<evidence type="ECO:0000313" key="2">
    <source>
        <dbReference type="EMBL" id="GMH64002.1"/>
    </source>
</evidence>
<evidence type="ECO:0000313" key="3">
    <source>
        <dbReference type="Proteomes" id="UP001162640"/>
    </source>
</evidence>